<evidence type="ECO:0000256" key="1">
    <source>
        <dbReference type="ARBA" id="ARBA00004651"/>
    </source>
</evidence>
<keyword evidence="4 7" id="KW-1133">Transmembrane helix</keyword>
<feature type="compositionally biased region" description="Gly residues" evidence="6">
    <location>
        <begin position="153"/>
        <end position="166"/>
    </location>
</feature>
<dbReference type="GO" id="GO:0005886">
    <property type="term" value="C:plasma membrane"/>
    <property type="evidence" value="ECO:0007669"/>
    <property type="project" value="UniProtKB-SubCell"/>
</dbReference>
<accession>A0A9X3J1R4</accession>
<proteinExistence type="predicted"/>
<keyword evidence="3 7" id="KW-0812">Transmembrane</keyword>
<dbReference type="AlphaFoldDB" id="A0A9X3J1R4"/>
<dbReference type="Proteomes" id="UP001150924">
    <property type="component" value="Unassembled WGS sequence"/>
</dbReference>
<protein>
    <submittedName>
        <fullName evidence="8">Cytochrome C oxidase subunit IV family protein</fullName>
    </submittedName>
</protein>
<gene>
    <name evidence="8" type="ORF">OV079_47220</name>
</gene>
<evidence type="ECO:0000313" key="8">
    <source>
        <dbReference type="EMBL" id="MCY1013002.1"/>
    </source>
</evidence>
<feature type="region of interest" description="Disordered" evidence="6">
    <location>
        <begin position="152"/>
        <end position="183"/>
    </location>
</feature>
<comment type="subcellular location">
    <subcellularLocation>
        <location evidence="1">Cell membrane</location>
        <topology evidence="1">Multi-pass membrane protein</topology>
    </subcellularLocation>
</comment>
<organism evidence="8 9">
    <name type="scientific">Nannocystis pusilla</name>
    <dbReference type="NCBI Taxonomy" id="889268"/>
    <lineage>
        <taxon>Bacteria</taxon>
        <taxon>Pseudomonadati</taxon>
        <taxon>Myxococcota</taxon>
        <taxon>Polyangia</taxon>
        <taxon>Nannocystales</taxon>
        <taxon>Nannocystaceae</taxon>
        <taxon>Nannocystis</taxon>
    </lineage>
</organism>
<keyword evidence="5 7" id="KW-0472">Membrane</keyword>
<feature type="transmembrane region" description="Helical" evidence="7">
    <location>
        <begin position="54"/>
        <end position="75"/>
    </location>
</feature>
<name>A0A9X3J1R4_9BACT</name>
<comment type="caution">
    <text evidence="8">The sequence shown here is derived from an EMBL/GenBank/DDBJ whole genome shotgun (WGS) entry which is preliminary data.</text>
</comment>
<sequence>MAKVFLNGQPVEHPHEVHEHISPMSTYNGVIGALFVLTGLTFAVSFADLGPASLTVAMVVAFIKASLVVAYFMHLKYDDKFHLFVFLGTIIFVGIFFGFTMFDMKSRDALNDEQETFVRWKEQENAGKGLVVGVDNVPERRAKVLAEIEAHGGGHGGGGEHGGGHGGGEHKADAKAEHKAAAH</sequence>
<evidence type="ECO:0000256" key="7">
    <source>
        <dbReference type="SAM" id="Phobius"/>
    </source>
</evidence>
<dbReference type="InterPro" id="IPR011743">
    <property type="entry name" value="Caa3_sub_IV"/>
</dbReference>
<evidence type="ECO:0000256" key="2">
    <source>
        <dbReference type="ARBA" id="ARBA00022475"/>
    </source>
</evidence>
<evidence type="ECO:0000256" key="3">
    <source>
        <dbReference type="ARBA" id="ARBA00022692"/>
    </source>
</evidence>
<feature type="transmembrane region" description="Helical" evidence="7">
    <location>
        <begin position="27"/>
        <end position="47"/>
    </location>
</feature>
<evidence type="ECO:0000256" key="6">
    <source>
        <dbReference type="SAM" id="MobiDB-lite"/>
    </source>
</evidence>
<evidence type="ECO:0000313" key="9">
    <source>
        <dbReference type="Proteomes" id="UP001150924"/>
    </source>
</evidence>
<dbReference type="InterPro" id="IPR005171">
    <property type="entry name" value="Cyt_c_oxidase_su4_prok"/>
</dbReference>
<reference evidence="8" key="1">
    <citation type="submission" date="2022-11" db="EMBL/GenBank/DDBJ databases">
        <title>Minimal conservation of predation-associated metabolite biosynthetic gene clusters underscores biosynthetic potential of Myxococcota including descriptions for ten novel species: Archangium lansinium sp. nov., Myxococcus landrumus sp. nov., Nannocystis bai.</title>
        <authorList>
            <person name="Ahearne A."/>
            <person name="Stevens C."/>
            <person name="Phillips K."/>
        </authorList>
    </citation>
    <scope>NUCLEOTIDE SEQUENCE</scope>
    <source>
        <strain evidence="8">Na p29</strain>
    </source>
</reference>
<feature type="transmembrane region" description="Helical" evidence="7">
    <location>
        <begin position="81"/>
        <end position="102"/>
    </location>
</feature>
<keyword evidence="2" id="KW-1003">Cell membrane</keyword>
<dbReference type="Pfam" id="PF03626">
    <property type="entry name" value="COX4_pro"/>
    <property type="match status" value="1"/>
</dbReference>
<feature type="compositionally biased region" description="Basic and acidic residues" evidence="6">
    <location>
        <begin position="167"/>
        <end position="183"/>
    </location>
</feature>
<evidence type="ECO:0000256" key="5">
    <source>
        <dbReference type="ARBA" id="ARBA00023136"/>
    </source>
</evidence>
<dbReference type="EMBL" id="JAPNKE010000002">
    <property type="protein sequence ID" value="MCY1013002.1"/>
    <property type="molecule type" value="Genomic_DNA"/>
</dbReference>
<evidence type="ECO:0000256" key="4">
    <source>
        <dbReference type="ARBA" id="ARBA00022989"/>
    </source>
</evidence>
<keyword evidence="9" id="KW-1185">Reference proteome</keyword>
<dbReference type="RefSeq" id="WP_267776633.1">
    <property type="nucleotide sequence ID" value="NZ_JAPNKE010000002.1"/>
</dbReference>
<dbReference type="NCBIfam" id="TIGR02229">
    <property type="entry name" value="caa3_sub_IV"/>
    <property type="match status" value="1"/>
</dbReference>